<gene>
    <name evidence="5" type="ORF">BCR37DRAFT_333687</name>
</gene>
<feature type="domain" description="TFIIS N-terminal" evidence="4">
    <location>
        <begin position="48"/>
        <end position="125"/>
    </location>
</feature>
<evidence type="ECO:0000256" key="1">
    <source>
        <dbReference type="ARBA" id="ARBA00037349"/>
    </source>
</evidence>
<comment type="caution">
    <text evidence="5">The sequence shown here is derived from an EMBL/GenBank/DDBJ whole genome shotgun (WGS) entry which is preliminary data.</text>
</comment>
<dbReference type="GeneID" id="63783712"/>
<dbReference type="STRING" id="56484.A0A1Y2EQN8"/>
<protein>
    <submittedName>
        <fullName evidence="5">TFIIS helical bundle-like domain-domain-containing protein</fullName>
    </submittedName>
</protein>
<evidence type="ECO:0000256" key="3">
    <source>
        <dbReference type="PROSITE-ProRule" id="PRU00649"/>
    </source>
</evidence>
<evidence type="ECO:0000313" key="6">
    <source>
        <dbReference type="Proteomes" id="UP000193685"/>
    </source>
</evidence>
<dbReference type="SUPFAM" id="SSF47676">
    <property type="entry name" value="Conserved domain common to transcription factors TFIIS, elongin A, CRSP70"/>
    <property type="match status" value="1"/>
</dbReference>
<proteinExistence type="inferred from homology"/>
<dbReference type="PANTHER" id="PTHR46010">
    <property type="entry name" value="PROTEIN IWS1 HOMOLOG"/>
    <property type="match status" value="1"/>
</dbReference>
<dbReference type="InterPro" id="IPR017923">
    <property type="entry name" value="TFIIS_N"/>
</dbReference>
<dbReference type="GO" id="GO:0005634">
    <property type="term" value="C:nucleus"/>
    <property type="evidence" value="ECO:0007669"/>
    <property type="project" value="UniProtKB-SubCell"/>
</dbReference>
<dbReference type="GO" id="GO:0016973">
    <property type="term" value="P:poly(A)+ mRNA export from nucleus"/>
    <property type="evidence" value="ECO:0007669"/>
    <property type="project" value="TreeGrafter"/>
</dbReference>
<dbReference type="Pfam" id="PF08711">
    <property type="entry name" value="Med26"/>
    <property type="match status" value="1"/>
</dbReference>
<evidence type="ECO:0000313" key="5">
    <source>
        <dbReference type="EMBL" id="ORY73913.1"/>
    </source>
</evidence>
<sequence>MRLAAQQDAEANAEKRVASAKLKMLPEVEKILRSQMLYDSILDNNMLTSVRHWLEPLPDRSLPALNIQRVLFDALSRLPIKTDHLRESGVGKIVLFYKKSKKPEESIRLIADRLVSEWSRPIIKKSANHRTKQV</sequence>
<keyword evidence="6" id="KW-1185">Reference proteome</keyword>
<dbReference type="InterPro" id="IPR035441">
    <property type="entry name" value="TFIIS/LEDGF_dom_sf"/>
</dbReference>
<dbReference type="RefSeq" id="XP_040721918.1">
    <property type="nucleotide sequence ID" value="XM_040867113.1"/>
</dbReference>
<reference evidence="5 6" key="1">
    <citation type="submission" date="2016-07" db="EMBL/GenBank/DDBJ databases">
        <title>Pervasive Adenine N6-methylation of Active Genes in Fungi.</title>
        <authorList>
            <consortium name="DOE Joint Genome Institute"/>
            <person name="Mondo S.J."/>
            <person name="Dannebaum R.O."/>
            <person name="Kuo R.C."/>
            <person name="Labutti K."/>
            <person name="Haridas S."/>
            <person name="Kuo A."/>
            <person name="Salamov A."/>
            <person name="Ahrendt S.R."/>
            <person name="Lipzen A."/>
            <person name="Sullivan W."/>
            <person name="Andreopoulos W.B."/>
            <person name="Clum A."/>
            <person name="Lindquist E."/>
            <person name="Daum C."/>
            <person name="Ramamoorthy G.K."/>
            <person name="Gryganskyi A."/>
            <person name="Culley D."/>
            <person name="Magnuson J.K."/>
            <person name="James T.Y."/>
            <person name="O'Malley M.A."/>
            <person name="Stajich J.E."/>
            <person name="Spatafora J.W."/>
            <person name="Visel A."/>
            <person name="Grigoriev I.V."/>
        </authorList>
    </citation>
    <scope>NUCLEOTIDE SEQUENCE [LARGE SCALE GENOMIC DNA]</scope>
    <source>
        <strain evidence="5 6">12-1054</strain>
    </source>
</reference>
<dbReference type="Proteomes" id="UP000193685">
    <property type="component" value="Unassembled WGS sequence"/>
</dbReference>
<dbReference type="OrthoDB" id="21124at2759"/>
<dbReference type="AlphaFoldDB" id="A0A1Y2EQN8"/>
<organism evidence="5 6">
    <name type="scientific">Protomyces lactucae-debilis</name>
    <dbReference type="NCBI Taxonomy" id="2754530"/>
    <lineage>
        <taxon>Eukaryota</taxon>
        <taxon>Fungi</taxon>
        <taxon>Dikarya</taxon>
        <taxon>Ascomycota</taxon>
        <taxon>Taphrinomycotina</taxon>
        <taxon>Taphrinomycetes</taxon>
        <taxon>Taphrinales</taxon>
        <taxon>Protomycetaceae</taxon>
        <taxon>Protomyces</taxon>
    </lineage>
</organism>
<dbReference type="Gene3D" id="1.20.930.10">
    <property type="entry name" value="Conserved domain common to transcription factors TFIIS, elongin A, CRSP70"/>
    <property type="match status" value="1"/>
</dbReference>
<feature type="non-terminal residue" evidence="5">
    <location>
        <position position="134"/>
    </location>
</feature>
<name>A0A1Y2EQN8_PROLT</name>
<comment type="similarity">
    <text evidence="2">Belongs to the IWS1 family.</text>
</comment>
<evidence type="ECO:0000256" key="2">
    <source>
        <dbReference type="ARBA" id="ARBA00037992"/>
    </source>
</evidence>
<comment type="function">
    <text evidence="1">Transcription factor involved in RNA polymerase II transcription regulation. May function in both SPT15/TBP post-recruitment and recruitment steps of transcription.</text>
</comment>
<dbReference type="OMA" id="NWITIAS"/>
<dbReference type="EMBL" id="MCFI01000032">
    <property type="protein sequence ID" value="ORY73913.1"/>
    <property type="molecule type" value="Genomic_DNA"/>
</dbReference>
<evidence type="ECO:0000259" key="4">
    <source>
        <dbReference type="PROSITE" id="PS51319"/>
    </source>
</evidence>
<dbReference type="InterPro" id="IPR051037">
    <property type="entry name" value="RNAPII_TF_IWS1"/>
</dbReference>
<accession>A0A1Y2EQN8</accession>
<keyword evidence="3" id="KW-0539">Nucleus</keyword>
<dbReference type="PROSITE" id="PS51319">
    <property type="entry name" value="TFIIS_N"/>
    <property type="match status" value="1"/>
</dbReference>
<comment type="subcellular location">
    <subcellularLocation>
        <location evidence="3">Nucleus</location>
    </subcellularLocation>
</comment>
<dbReference type="PANTHER" id="PTHR46010:SF1">
    <property type="entry name" value="PROTEIN IWS1 HOMOLOG"/>
    <property type="match status" value="1"/>
</dbReference>